<organism evidence="1 2">
    <name type="scientific">Mycolicibacterium insubricum</name>
    <dbReference type="NCBI Taxonomy" id="444597"/>
    <lineage>
        <taxon>Bacteria</taxon>
        <taxon>Bacillati</taxon>
        <taxon>Actinomycetota</taxon>
        <taxon>Actinomycetes</taxon>
        <taxon>Mycobacteriales</taxon>
        <taxon>Mycobacteriaceae</taxon>
        <taxon>Mycolicibacterium</taxon>
    </lineage>
</organism>
<dbReference type="EMBL" id="MVHS01000025">
    <property type="protein sequence ID" value="ORA70117.1"/>
    <property type="molecule type" value="Genomic_DNA"/>
</dbReference>
<proteinExistence type="predicted"/>
<dbReference type="RefSeq" id="WP_083031184.1">
    <property type="nucleotide sequence ID" value="NZ_AP022618.1"/>
</dbReference>
<dbReference type="AlphaFoldDB" id="A0A1X0DCN0"/>
<evidence type="ECO:0000313" key="2">
    <source>
        <dbReference type="Proteomes" id="UP000192801"/>
    </source>
</evidence>
<name>A0A1X0DCN0_9MYCO</name>
<protein>
    <submittedName>
        <fullName evidence="1">Uncharacterized protein</fullName>
    </submittedName>
</protein>
<evidence type="ECO:0000313" key="1">
    <source>
        <dbReference type="EMBL" id="ORA70117.1"/>
    </source>
</evidence>
<dbReference type="PROSITE" id="PS51257">
    <property type="entry name" value="PROKAR_LIPOPROTEIN"/>
    <property type="match status" value="1"/>
</dbReference>
<gene>
    <name evidence="1" type="ORF">BST26_11870</name>
</gene>
<dbReference type="Proteomes" id="UP000192801">
    <property type="component" value="Unassembled WGS sequence"/>
</dbReference>
<reference evidence="1 2" key="1">
    <citation type="submission" date="2016-12" db="EMBL/GenBank/DDBJ databases">
        <title>The new phylogeny of genus Mycobacterium.</title>
        <authorList>
            <person name="Tortoli E."/>
            <person name="Trovato A."/>
            <person name="Cirillo D.M."/>
        </authorList>
    </citation>
    <scope>NUCLEOTIDE SEQUENCE [LARGE SCALE GENOMIC DNA]</scope>
    <source>
        <strain evidence="1 2">DSM 45130</strain>
    </source>
</reference>
<accession>A0A1X0DCN0</accession>
<keyword evidence="2" id="KW-1185">Reference proteome</keyword>
<comment type="caution">
    <text evidence="1">The sequence shown here is derived from an EMBL/GenBank/DDBJ whole genome shotgun (WGS) entry which is preliminary data.</text>
</comment>
<sequence length="150" mass="15748">MTRRAIFVTFLAPVMLLTAGCHLKPAPVVPASAPSTTTTVVDNTVSGCEGVGGERVSKINSNFTSGQRISQVASVRAGGYLYVGGNILSGMGDDATGPDVWVYADQKMYSLTDKARATSTLPDGRALPRLNQEAVDTVKRCVAKATRLEG</sequence>